<dbReference type="InterPro" id="IPR002347">
    <property type="entry name" value="SDR_fam"/>
</dbReference>
<dbReference type="InterPro" id="IPR020904">
    <property type="entry name" value="Sc_DH/Rdtase_CS"/>
</dbReference>
<dbReference type="GO" id="GO:0016491">
    <property type="term" value="F:oxidoreductase activity"/>
    <property type="evidence" value="ECO:0007669"/>
    <property type="project" value="UniProtKB-KW"/>
</dbReference>
<organism evidence="4 5">
    <name type="scientific">Pseudooceanicola nanhaiensis</name>
    <dbReference type="NCBI Taxonomy" id="375761"/>
    <lineage>
        <taxon>Bacteria</taxon>
        <taxon>Pseudomonadati</taxon>
        <taxon>Pseudomonadota</taxon>
        <taxon>Alphaproteobacteria</taxon>
        <taxon>Rhodobacterales</taxon>
        <taxon>Paracoccaceae</taxon>
        <taxon>Pseudooceanicola</taxon>
    </lineage>
</organism>
<dbReference type="Pfam" id="PF00106">
    <property type="entry name" value="adh_short"/>
    <property type="match status" value="1"/>
</dbReference>
<proteinExistence type="inferred from homology"/>
<reference evidence="4" key="1">
    <citation type="journal article" date="2014" name="Int. J. Syst. Evol. Microbiol.">
        <title>Complete genome sequence of Corynebacterium casei LMG S-19264T (=DSM 44701T), isolated from a smear-ripened cheese.</title>
        <authorList>
            <consortium name="US DOE Joint Genome Institute (JGI-PGF)"/>
            <person name="Walter F."/>
            <person name="Albersmeier A."/>
            <person name="Kalinowski J."/>
            <person name="Ruckert C."/>
        </authorList>
    </citation>
    <scope>NUCLEOTIDE SEQUENCE</scope>
    <source>
        <strain evidence="4">CGMCC 1.6293</strain>
    </source>
</reference>
<dbReference type="AlphaFoldDB" id="A0A917T1M0"/>
<dbReference type="Gene3D" id="3.40.50.720">
    <property type="entry name" value="NAD(P)-binding Rossmann-like Domain"/>
    <property type="match status" value="1"/>
</dbReference>
<accession>A0A917T1M0</accession>
<gene>
    <name evidence="4" type="ORF">GCM10011534_31970</name>
</gene>
<dbReference type="PRINTS" id="PR00080">
    <property type="entry name" value="SDRFAMILY"/>
</dbReference>
<protein>
    <submittedName>
        <fullName evidence="4">Dehydrogenase</fullName>
    </submittedName>
</protein>
<evidence type="ECO:0000256" key="1">
    <source>
        <dbReference type="ARBA" id="ARBA00006484"/>
    </source>
</evidence>
<reference evidence="4" key="2">
    <citation type="submission" date="2020-09" db="EMBL/GenBank/DDBJ databases">
        <authorList>
            <person name="Sun Q."/>
            <person name="Zhou Y."/>
        </authorList>
    </citation>
    <scope>NUCLEOTIDE SEQUENCE</scope>
    <source>
        <strain evidence="4">CGMCC 1.6293</strain>
    </source>
</reference>
<dbReference type="PANTHER" id="PTHR43180">
    <property type="entry name" value="3-OXOACYL-(ACYL-CARRIER-PROTEIN) REDUCTASE (AFU_ORTHOLOGUE AFUA_6G11210)"/>
    <property type="match status" value="1"/>
</dbReference>
<dbReference type="InterPro" id="IPR036291">
    <property type="entry name" value="NAD(P)-bd_dom_sf"/>
</dbReference>
<dbReference type="EMBL" id="BMLF01000002">
    <property type="protein sequence ID" value="GGM07602.1"/>
    <property type="molecule type" value="Genomic_DNA"/>
</dbReference>
<evidence type="ECO:0000313" key="5">
    <source>
        <dbReference type="Proteomes" id="UP000649829"/>
    </source>
</evidence>
<comment type="caution">
    <text evidence="4">The sequence shown here is derived from an EMBL/GenBank/DDBJ whole genome shotgun (WGS) entry which is preliminary data.</text>
</comment>
<dbReference type="Proteomes" id="UP000649829">
    <property type="component" value="Unassembled WGS sequence"/>
</dbReference>
<keyword evidence="5" id="KW-1185">Reference proteome</keyword>
<sequence length="264" mass="26985">MRFKDQSTIVTGGASGIGAALARALAAEGARVAVADVNGPGAEAVAEEIGGLGLRCDVRDRDQIAALIAASEAAHGPVDLMCSNAGIANGVDTGFANAAGADPAEWQAAWEVNVMAHVHAAALLVPAMKERGRGHFLHTISAAGLLSQIGSATYSTTKHAAVGFAENLAISHHSSGIRVSILCPQGVDTPMLDGMGGGGREGPQAGDGLLSAEAVAQAALDGVAEERFLILPHAQVAEYMQRKVADYGRWITGMAKLQDRLYGV</sequence>
<dbReference type="PRINTS" id="PR00081">
    <property type="entry name" value="GDHRDH"/>
</dbReference>
<name>A0A917T1M0_9RHOB</name>
<dbReference type="RefSeq" id="WP_028287021.1">
    <property type="nucleotide sequence ID" value="NZ_BMLF01000002.1"/>
</dbReference>
<evidence type="ECO:0000256" key="3">
    <source>
        <dbReference type="RuleBase" id="RU000363"/>
    </source>
</evidence>
<dbReference type="SUPFAM" id="SSF51735">
    <property type="entry name" value="NAD(P)-binding Rossmann-fold domains"/>
    <property type="match status" value="1"/>
</dbReference>
<evidence type="ECO:0000256" key="2">
    <source>
        <dbReference type="ARBA" id="ARBA00023002"/>
    </source>
</evidence>
<keyword evidence="2" id="KW-0560">Oxidoreductase</keyword>
<comment type="similarity">
    <text evidence="1 3">Belongs to the short-chain dehydrogenases/reductases (SDR) family.</text>
</comment>
<dbReference type="PANTHER" id="PTHR43180:SF66">
    <property type="entry name" value="SHORT-CHAIN DEHYDROGENASE_REDUCTASE FAMILY PROTEIN"/>
    <property type="match status" value="1"/>
</dbReference>
<dbReference type="PROSITE" id="PS00061">
    <property type="entry name" value="ADH_SHORT"/>
    <property type="match status" value="1"/>
</dbReference>
<evidence type="ECO:0000313" key="4">
    <source>
        <dbReference type="EMBL" id="GGM07602.1"/>
    </source>
</evidence>